<evidence type="ECO:0000313" key="13">
    <source>
        <dbReference type="EMBL" id="TWP26817.1"/>
    </source>
</evidence>
<evidence type="ECO:0000256" key="9">
    <source>
        <dbReference type="ARBA" id="ARBA00048348"/>
    </source>
</evidence>
<comment type="caution">
    <text evidence="13">The sequence shown here is derived from an EMBL/GenBank/DDBJ whole genome shotgun (WGS) entry which is preliminary data.</text>
</comment>
<dbReference type="GO" id="GO:0008270">
    <property type="term" value="F:zinc ion binding"/>
    <property type="evidence" value="ECO:0007669"/>
    <property type="project" value="UniProtKB-UniRule"/>
</dbReference>
<comment type="cofactor">
    <cofactor evidence="1 10">
        <name>Zn(2+)</name>
        <dbReference type="ChEBI" id="CHEBI:29105"/>
    </cofactor>
</comment>
<dbReference type="GO" id="GO:0004089">
    <property type="term" value="F:carbonate dehydratase activity"/>
    <property type="evidence" value="ECO:0007669"/>
    <property type="project" value="UniProtKB-UniRule"/>
</dbReference>
<keyword evidence="6 10" id="KW-0479">Metal-binding</keyword>
<dbReference type="PROSITE" id="PS51144">
    <property type="entry name" value="ALPHA_CA_2"/>
    <property type="match status" value="1"/>
</dbReference>
<name>A0A563D9N3_9FLAO</name>
<evidence type="ECO:0000256" key="1">
    <source>
        <dbReference type="ARBA" id="ARBA00001947"/>
    </source>
</evidence>
<evidence type="ECO:0000256" key="6">
    <source>
        <dbReference type="ARBA" id="ARBA00022723"/>
    </source>
</evidence>
<comment type="catalytic activity">
    <reaction evidence="9 10">
        <text>hydrogencarbonate + H(+) = CO2 + H2O</text>
        <dbReference type="Rhea" id="RHEA:10748"/>
        <dbReference type="ChEBI" id="CHEBI:15377"/>
        <dbReference type="ChEBI" id="CHEBI:15378"/>
        <dbReference type="ChEBI" id="CHEBI:16526"/>
        <dbReference type="ChEBI" id="CHEBI:17544"/>
        <dbReference type="EC" id="4.2.1.1"/>
    </reaction>
</comment>
<dbReference type="CDD" id="cd03124">
    <property type="entry name" value="alpha_CA_prokaryotic_like"/>
    <property type="match status" value="1"/>
</dbReference>
<evidence type="ECO:0000256" key="3">
    <source>
        <dbReference type="ARBA" id="ARBA00010718"/>
    </source>
</evidence>
<evidence type="ECO:0000313" key="14">
    <source>
        <dbReference type="Proteomes" id="UP000319499"/>
    </source>
</evidence>
<dbReference type="SUPFAM" id="SSF51069">
    <property type="entry name" value="Carbonic anhydrase"/>
    <property type="match status" value="1"/>
</dbReference>
<dbReference type="OrthoDB" id="5327615at2"/>
<dbReference type="PROSITE" id="PS00162">
    <property type="entry name" value="ALPHA_CA_1"/>
    <property type="match status" value="1"/>
</dbReference>
<evidence type="ECO:0000259" key="12">
    <source>
        <dbReference type="PROSITE" id="PS51144"/>
    </source>
</evidence>
<evidence type="ECO:0000256" key="11">
    <source>
        <dbReference type="SAM" id="MobiDB-lite"/>
    </source>
</evidence>
<reference evidence="13 14" key="1">
    <citation type="submission" date="2019-02" db="EMBL/GenBank/DDBJ databases">
        <title>Apibacter muscae sp. nov.: a novel member of the house fly microbiota.</title>
        <authorList>
            <person name="Park R."/>
        </authorList>
    </citation>
    <scope>NUCLEOTIDE SEQUENCE [LARGE SCALE GENOMIC DNA]</scope>
    <source>
        <strain evidence="13 14">AL1</strain>
    </source>
</reference>
<organism evidence="13 14">
    <name type="scientific">Apibacter muscae</name>
    <dbReference type="NCBI Taxonomy" id="2509004"/>
    <lineage>
        <taxon>Bacteria</taxon>
        <taxon>Pseudomonadati</taxon>
        <taxon>Bacteroidota</taxon>
        <taxon>Flavobacteriia</taxon>
        <taxon>Flavobacteriales</taxon>
        <taxon>Weeksellaceae</taxon>
        <taxon>Apibacter</taxon>
    </lineage>
</organism>
<dbReference type="AlphaFoldDB" id="A0A563D9N3"/>
<comment type="function">
    <text evidence="2 10">Reversible hydration of carbon dioxide.</text>
</comment>
<dbReference type="Proteomes" id="UP000319499">
    <property type="component" value="Unassembled WGS sequence"/>
</dbReference>
<dbReference type="PANTHER" id="PTHR18952">
    <property type="entry name" value="CARBONIC ANHYDRASE"/>
    <property type="match status" value="1"/>
</dbReference>
<comment type="similarity">
    <text evidence="3 10">Belongs to the alpha-carbonic anhydrase family.</text>
</comment>
<evidence type="ECO:0000256" key="2">
    <source>
        <dbReference type="ARBA" id="ARBA00002904"/>
    </source>
</evidence>
<feature type="domain" description="Alpha-carbonic anhydrase" evidence="12">
    <location>
        <begin position="21"/>
        <end position="244"/>
    </location>
</feature>
<evidence type="ECO:0000256" key="7">
    <source>
        <dbReference type="ARBA" id="ARBA00022833"/>
    </source>
</evidence>
<dbReference type="InterPro" id="IPR018338">
    <property type="entry name" value="Carbonic_anhydrase_a-class_CS"/>
</dbReference>
<dbReference type="Pfam" id="PF00194">
    <property type="entry name" value="Carb_anhydrase"/>
    <property type="match status" value="1"/>
</dbReference>
<evidence type="ECO:0000256" key="10">
    <source>
        <dbReference type="RuleBase" id="RU367011"/>
    </source>
</evidence>
<keyword evidence="8 10" id="KW-0456">Lyase</keyword>
<dbReference type="EC" id="4.2.1.1" evidence="4 10"/>
<keyword evidence="7 10" id="KW-0862">Zinc</keyword>
<gene>
    <name evidence="13" type="ORF">ETU09_09660</name>
</gene>
<dbReference type="RefSeq" id="WP_146293370.1">
    <property type="nucleotide sequence ID" value="NZ_SELH01000025.1"/>
</dbReference>
<keyword evidence="14" id="KW-1185">Reference proteome</keyword>
<dbReference type="PANTHER" id="PTHR18952:SF265">
    <property type="entry name" value="CARBONIC ANHYDRASE"/>
    <property type="match status" value="1"/>
</dbReference>
<dbReference type="EMBL" id="SELH01000025">
    <property type="protein sequence ID" value="TWP26817.1"/>
    <property type="molecule type" value="Genomic_DNA"/>
</dbReference>
<protein>
    <recommendedName>
        <fullName evidence="5 10">Carbonic anhydrase</fullName>
        <ecNumber evidence="4 10">4.2.1.1</ecNumber>
    </recommendedName>
</protein>
<dbReference type="SMART" id="SM01057">
    <property type="entry name" value="Carb_anhydrase"/>
    <property type="match status" value="1"/>
</dbReference>
<accession>A0A563D9N3</accession>
<dbReference type="Gene3D" id="3.10.200.10">
    <property type="entry name" value="Alpha carbonic anhydrase"/>
    <property type="match status" value="1"/>
</dbReference>
<dbReference type="InterPro" id="IPR023561">
    <property type="entry name" value="Carbonic_anhydrase_a-class"/>
</dbReference>
<dbReference type="InterPro" id="IPR041891">
    <property type="entry name" value="Alpha_CA_prokaryot-like"/>
</dbReference>
<sequence length="244" mass="28142">MKKLLILVGILSFSFSNSQEHHWGYEGSESPEHWGEIKGNEQCGKGKYQSPIDIYKSTKNKKLPKLKFQYGSGEIEKIEDNGHSLQFDFKEGSSINFNGQDFTLAQFHAHEESEHTIDGVRYPLELHFVHRSMDGKVLVIGVMVKEGDENSYFERLKVFKNLGKEQNQEVHVSFNPEKLYPKDKTFYTYIGSLTTPPCAENVTWIIFKKPILMSEHEIEDIAKHLPKSNNRPIQPLNGRRVENN</sequence>
<proteinExistence type="inferred from homology"/>
<dbReference type="InterPro" id="IPR001148">
    <property type="entry name" value="CA_dom"/>
</dbReference>
<dbReference type="InterPro" id="IPR036398">
    <property type="entry name" value="CA_dom_sf"/>
</dbReference>
<feature type="region of interest" description="Disordered" evidence="11">
    <location>
        <begin position="225"/>
        <end position="244"/>
    </location>
</feature>
<evidence type="ECO:0000256" key="4">
    <source>
        <dbReference type="ARBA" id="ARBA00012925"/>
    </source>
</evidence>
<evidence type="ECO:0000256" key="8">
    <source>
        <dbReference type="ARBA" id="ARBA00023239"/>
    </source>
</evidence>
<evidence type="ECO:0000256" key="5">
    <source>
        <dbReference type="ARBA" id="ARBA00014628"/>
    </source>
</evidence>